<accession>A0A4V4LU61</accession>
<name>A0A4V4LU61_9BASI</name>
<keyword evidence="3" id="KW-1185">Reference proteome</keyword>
<dbReference type="EMBL" id="SPNW01000005">
    <property type="protein sequence ID" value="TIA92753.1"/>
    <property type="molecule type" value="Genomic_DNA"/>
</dbReference>
<sequence length="106" mass="11932">MKFRVQTDKLFSDVDPFKSQVGPPNKQRRSRSSSAASSISQTNSFEYDHHLTSTEEPSSASSTESFCIPLNDHSPRLTAPVKTLHRPPSLLFHLPRRQQSNNAQSH</sequence>
<feature type="compositionally biased region" description="Basic and acidic residues" evidence="1">
    <location>
        <begin position="1"/>
        <end position="16"/>
    </location>
</feature>
<dbReference type="OrthoDB" id="10498495at2759"/>
<reference evidence="2" key="1">
    <citation type="submission" date="2019-03" db="EMBL/GenBank/DDBJ databases">
        <title>Sequencing 23 genomes of Wallemia ichthyophaga.</title>
        <authorList>
            <person name="Gostincar C."/>
        </authorList>
    </citation>
    <scope>NUCLEOTIDE SEQUENCE [LARGE SCALE GENOMIC DNA]</scope>
    <source>
        <strain evidence="2">EXF-5753</strain>
    </source>
</reference>
<feature type="region of interest" description="Disordered" evidence="1">
    <location>
        <begin position="1"/>
        <end position="106"/>
    </location>
</feature>
<evidence type="ECO:0000313" key="3">
    <source>
        <dbReference type="Proteomes" id="UP000310189"/>
    </source>
</evidence>
<feature type="compositionally biased region" description="Low complexity" evidence="1">
    <location>
        <begin position="54"/>
        <end position="65"/>
    </location>
</feature>
<feature type="compositionally biased region" description="Polar residues" evidence="1">
    <location>
        <begin position="97"/>
        <end position="106"/>
    </location>
</feature>
<organism evidence="2 3">
    <name type="scientific">Wallemia hederae</name>
    <dbReference type="NCBI Taxonomy" id="1540922"/>
    <lineage>
        <taxon>Eukaryota</taxon>
        <taxon>Fungi</taxon>
        <taxon>Dikarya</taxon>
        <taxon>Basidiomycota</taxon>
        <taxon>Wallemiomycotina</taxon>
        <taxon>Wallemiomycetes</taxon>
        <taxon>Wallemiales</taxon>
        <taxon>Wallemiaceae</taxon>
        <taxon>Wallemia</taxon>
    </lineage>
</organism>
<proteinExistence type="predicted"/>
<evidence type="ECO:0000256" key="1">
    <source>
        <dbReference type="SAM" id="MobiDB-lite"/>
    </source>
</evidence>
<gene>
    <name evidence="2" type="ORF">E3P99_00495</name>
</gene>
<dbReference type="Proteomes" id="UP000310189">
    <property type="component" value="Unassembled WGS sequence"/>
</dbReference>
<evidence type="ECO:0000313" key="2">
    <source>
        <dbReference type="EMBL" id="TIA92753.1"/>
    </source>
</evidence>
<protein>
    <submittedName>
        <fullName evidence="2">Uncharacterized protein</fullName>
    </submittedName>
</protein>
<dbReference type="AlphaFoldDB" id="A0A4V4LU61"/>
<comment type="caution">
    <text evidence="2">The sequence shown here is derived from an EMBL/GenBank/DDBJ whole genome shotgun (WGS) entry which is preliminary data.</text>
</comment>